<dbReference type="STRING" id="1798401.A2363_00445"/>
<dbReference type="Pfam" id="PF03816">
    <property type="entry name" value="LytR_cpsA_psr"/>
    <property type="match status" value="1"/>
</dbReference>
<name>A0A1F6BBY9_9BACT</name>
<comment type="caution">
    <text evidence="3">The sequence shown here is derived from an EMBL/GenBank/DDBJ whole genome shotgun (WGS) entry which is preliminary data.</text>
</comment>
<evidence type="ECO:0000313" key="3">
    <source>
        <dbReference type="EMBL" id="OGG34464.1"/>
    </source>
</evidence>
<dbReference type="PANTHER" id="PTHR33392:SF6">
    <property type="entry name" value="POLYISOPRENYL-TEICHOIC ACID--PEPTIDOGLYCAN TEICHOIC ACID TRANSFERASE TAGU"/>
    <property type="match status" value="1"/>
</dbReference>
<organism evidence="3 4">
    <name type="scientific">Candidatus Gottesmanbacteria bacterium RIFOXYB1_FULL_47_11</name>
    <dbReference type="NCBI Taxonomy" id="1798401"/>
    <lineage>
        <taxon>Bacteria</taxon>
        <taxon>Candidatus Gottesmaniibacteriota</taxon>
    </lineage>
</organism>
<proteinExistence type="inferred from homology"/>
<evidence type="ECO:0000256" key="1">
    <source>
        <dbReference type="ARBA" id="ARBA00006068"/>
    </source>
</evidence>
<gene>
    <name evidence="3" type="ORF">A2363_00445</name>
</gene>
<feature type="domain" description="Cell envelope-related transcriptional attenuator" evidence="2">
    <location>
        <begin position="63"/>
        <end position="232"/>
    </location>
</feature>
<evidence type="ECO:0000259" key="2">
    <source>
        <dbReference type="Pfam" id="PF03816"/>
    </source>
</evidence>
<sequence length="320" mass="35277">MKKVIFFVITTLLLFFAVKTIPGIATVAKLVFNGGAPLASSSDRTNILLLGIGGGNHEGSDLTDTMMVLSLDNKKKTSAFISVPRDIWSETLKDRVNSAYHYGEEKKKGGGLLLAKVTVEDIVGMPIHYAVVVDFSGFQNLIDQVDGIEVVVPTAFTDTQYPKPGMEESTCPGDPTNACVYETVHFDAGLQHMDGARALVYARSRHAEGDEGSDFARSRRQQLIIVALKNKLMRPLTWFTVSRMKSLPSVLDDATDMDMTMSEALTIGKRFVGVGENDIKKISFEDKLEVPPSYVYGKYVLVPTEDWESIHSYIKAQVLK</sequence>
<evidence type="ECO:0000313" key="4">
    <source>
        <dbReference type="Proteomes" id="UP000176186"/>
    </source>
</evidence>
<dbReference type="InterPro" id="IPR050922">
    <property type="entry name" value="LytR/CpsA/Psr_CW_biosynth"/>
</dbReference>
<dbReference type="InterPro" id="IPR004474">
    <property type="entry name" value="LytR_CpsA_psr"/>
</dbReference>
<dbReference type="NCBIfam" id="TIGR00350">
    <property type="entry name" value="lytR_cpsA_psr"/>
    <property type="match status" value="1"/>
</dbReference>
<accession>A0A1F6BBY9</accession>
<dbReference type="EMBL" id="MFKE01000029">
    <property type="protein sequence ID" value="OGG34464.1"/>
    <property type="molecule type" value="Genomic_DNA"/>
</dbReference>
<dbReference type="AlphaFoldDB" id="A0A1F6BBY9"/>
<protein>
    <recommendedName>
        <fullName evidence="2">Cell envelope-related transcriptional attenuator domain-containing protein</fullName>
    </recommendedName>
</protein>
<comment type="similarity">
    <text evidence="1">Belongs to the LytR/CpsA/Psr (LCP) family.</text>
</comment>
<dbReference type="PANTHER" id="PTHR33392">
    <property type="entry name" value="POLYISOPRENYL-TEICHOIC ACID--PEPTIDOGLYCAN TEICHOIC ACID TRANSFERASE TAGU"/>
    <property type="match status" value="1"/>
</dbReference>
<reference evidence="3 4" key="1">
    <citation type="journal article" date="2016" name="Nat. Commun.">
        <title>Thousands of microbial genomes shed light on interconnected biogeochemical processes in an aquifer system.</title>
        <authorList>
            <person name="Anantharaman K."/>
            <person name="Brown C.T."/>
            <person name="Hug L.A."/>
            <person name="Sharon I."/>
            <person name="Castelle C.J."/>
            <person name="Probst A.J."/>
            <person name="Thomas B.C."/>
            <person name="Singh A."/>
            <person name="Wilkins M.J."/>
            <person name="Karaoz U."/>
            <person name="Brodie E.L."/>
            <person name="Williams K.H."/>
            <person name="Hubbard S.S."/>
            <person name="Banfield J.F."/>
        </authorList>
    </citation>
    <scope>NUCLEOTIDE SEQUENCE [LARGE SCALE GENOMIC DNA]</scope>
</reference>
<dbReference type="Gene3D" id="3.40.630.190">
    <property type="entry name" value="LCP protein"/>
    <property type="match status" value="1"/>
</dbReference>
<dbReference type="Proteomes" id="UP000176186">
    <property type="component" value="Unassembled WGS sequence"/>
</dbReference>